<sequence length="339" mass="39693">MRLKNFPEVVKTILKPLPKKDYPVLDTFSFVSVWLQYVMDKSIVSMRDLFQRLNNQGIDLKISNFSKASKKRDTQVFLEIITELNNQLRKKKGKEETQALFPIDSTIITLTSKLLWSQGYHQVKLFCGLDSLTSEVGGMVIHFGQGHDHKYGQETVEAIPSKGVGIMDRGFASSERISELKQQKNKAFVLRIKNNVTLEMLENGNCKVGKDEREVEIRVVAFCDIETKSEFRLATNLLNEGEEQVSNQEIMEIYIQRWQIELLWKFLKMHLKLDRLMTKNENGIRIQIMCCLIAYLILQLIEIPQEFGKTLLDKLRYLQSYMCQEISYVHWFRKLIWIR</sequence>
<dbReference type="KEGG" id="dcm:NIES806_02740"/>
<dbReference type="GO" id="GO:0004803">
    <property type="term" value="F:transposase activity"/>
    <property type="evidence" value="ECO:0007669"/>
    <property type="project" value="InterPro"/>
</dbReference>
<dbReference type="KEGG" id="dcm:NIES806_14130"/>
<dbReference type="EMBL" id="AP018316">
    <property type="protein sequence ID" value="BAZ85623.1"/>
    <property type="molecule type" value="Genomic_DNA"/>
</dbReference>
<evidence type="ECO:0000313" key="7">
    <source>
        <dbReference type="EMBL" id="BAZ85213.1"/>
    </source>
</evidence>
<evidence type="ECO:0000313" key="10">
    <source>
        <dbReference type="EMBL" id="BAZ85852.1"/>
    </source>
</evidence>
<evidence type="ECO:0000313" key="9">
    <source>
        <dbReference type="EMBL" id="BAZ85640.1"/>
    </source>
</evidence>
<dbReference type="GO" id="GO:0006313">
    <property type="term" value="P:DNA transposition"/>
    <property type="evidence" value="ECO:0007669"/>
    <property type="project" value="InterPro"/>
</dbReference>
<dbReference type="GO" id="GO:0003677">
    <property type="term" value="F:DNA binding"/>
    <property type="evidence" value="ECO:0007669"/>
    <property type="project" value="InterPro"/>
</dbReference>
<dbReference type="EMBL" id="AP018316">
    <property type="protein sequence ID" value="BAZ85213.1"/>
    <property type="molecule type" value="Genomic_DNA"/>
</dbReference>
<dbReference type="Pfam" id="PF01609">
    <property type="entry name" value="DDE_Tnp_1"/>
    <property type="match status" value="1"/>
</dbReference>
<dbReference type="EMBL" id="AP018316">
    <property type="protein sequence ID" value="BAZ85022.1"/>
    <property type="molecule type" value="Genomic_DNA"/>
</dbReference>
<evidence type="ECO:0000313" key="16">
    <source>
        <dbReference type="Proteomes" id="UP000218702"/>
    </source>
</evidence>
<accession>A0A1Z4UYD6</accession>
<dbReference type="EMBL" id="AP018316">
    <property type="protein sequence ID" value="BAZ88235.1"/>
    <property type="molecule type" value="Genomic_DNA"/>
</dbReference>
<dbReference type="EMBL" id="AP018316">
    <property type="protein sequence ID" value="BAZ84091.1"/>
    <property type="molecule type" value="Genomic_DNA"/>
</dbReference>
<evidence type="ECO:0000313" key="8">
    <source>
        <dbReference type="EMBL" id="BAZ85623.1"/>
    </source>
</evidence>
<keyword evidence="16" id="KW-1185">Reference proteome</keyword>
<dbReference type="InterPro" id="IPR012337">
    <property type="entry name" value="RNaseH-like_sf"/>
</dbReference>
<evidence type="ECO:0000313" key="15">
    <source>
        <dbReference type="EMBL" id="BAZ88235.1"/>
    </source>
</evidence>
<dbReference type="KEGG" id="dcm:NIES806_44710"/>
<dbReference type="AlphaFoldDB" id="A0A1Z4UYD6"/>
<dbReference type="EMBL" id="AP018316">
    <property type="protein sequence ID" value="BAZ87645.1"/>
    <property type="molecule type" value="Genomic_DNA"/>
</dbReference>
<dbReference type="KEGG" id="dcm:NIES806_05480"/>
<dbReference type="OrthoDB" id="448040at2"/>
<dbReference type="KEGG" id="dcm:NIES806_36450"/>
<dbReference type="KEGG" id="dcm:NIES806_18440"/>
<dbReference type="PANTHER" id="PTHR33258">
    <property type="entry name" value="TRANSPOSASE INSL FOR INSERTION SEQUENCE ELEMENT IS186A-RELATED"/>
    <property type="match status" value="1"/>
</dbReference>
<protein>
    <submittedName>
        <fullName evidence="4">Transposase</fullName>
    </submittedName>
</protein>
<dbReference type="KEGG" id="dcm:NIES806_04360"/>
<evidence type="ECO:0000313" key="14">
    <source>
        <dbReference type="EMBL" id="BAZ88003.1"/>
    </source>
</evidence>
<evidence type="ECO:0000313" key="13">
    <source>
        <dbReference type="EMBL" id="BAZ87645.1"/>
    </source>
</evidence>
<evidence type="ECO:0000313" key="4">
    <source>
        <dbReference type="EMBL" id="BAZ84272.1"/>
    </source>
</evidence>
<dbReference type="KEGG" id="dcm:NIES806_38750"/>
<dbReference type="KEGG" id="dcm:NIES806_42370"/>
<evidence type="ECO:0000313" key="3">
    <source>
        <dbReference type="EMBL" id="BAZ84252.1"/>
    </source>
</evidence>
<evidence type="ECO:0000313" key="2">
    <source>
        <dbReference type="EMBL" id="BAZ84091.1"/>
    </source>
</evidence>
<feature type="domain" description="Transposase IS4-like" evidence="1">
    <location>
        <begin position="101"/>
        <end position="297"/>
    </location>
</feature>
<evidence type="ECO:0000259" key="1">
    <source>
        <dbReference type="Pfam" id="PF01609"/>
    </source>
</evidence>
<dbReference type="InterPro" id="IPR002559">
    <property type="entry name" value="Transposase_11"/>
</dbReference>
<dbReference type="EMBL" id="AP018316">
    <property type="protein sequence ID" value="BAZ84272.1"/>
    <property type="molecule type" value="Genomic_DNA"/>
</dbReference>
<dbReference type="EMBL" id="AP018316">
    <property type="protein sequence ID" value="BAZ84362.1"/>
    <property type="molecule type" value="Genomic_DNA"/>
</dbReference>
<dbReference type="SUPFAM" id="SSF53098">
    <property type="entry name" value="Ribonuclease H-like"/>
    <property type="match status" value="1"/>
</dbReference>
<dbReference type="EMBL" id="AP018316">
    <property type="protein sequence ID" value="BAZ87422.1"/>
    <property type="molecule type" value="Genomic_DNA"/>
</dbReference>
<evidence type="ECO:0000313" key="11">
    <source>
        <dbReference type="EMBL" id="BAZ85968.1"/>
    </source>
</evidence>
<dbReference type="KEGG" id="dcm:NIES806_20560"/>
<evidence type="ECO:0000313" key="5">
    <source>
        <dbReference type="EMBL" id="BAZ84362.1"/>
    </source>
</evidence>
<dbReference type="KEGG" id="dcm:NIES806_21730"/>
<name>A0A1Z4UYD6_9CYAN</name>
<dbReference type="Gene3D" id="3.90.350.10">
    <property type="entry name" value="Transposase Inhibitor Protein From Tn5, Chain A, domain 1"/>
    <property type="match status" value="1"/>
</dbReference>
<dbReference type="KEGG" id="dcm:NIES806_12220"/>
<dbReference type="RefSeq" id="WP_053537527.1">
    <property type="nucleotide sequence ID" value="NZ_AP018316.1"/>
</dbReference>
<evidence type="ECO:0000313" key="12">
    <source>
        <dbReference type="EMBL" id="BAZ87422.1"/>
    </source>
</evidence>
<dbReference type="EMBL" id="AP018316">
    <property type="protein sequence ID" value="BAZ85852.1"/>
    <property type="molecule type" value="Genomic_DNA"/>
</dbReference>
<dbReference type="EMBL" id="AP018316">
    <property type="protein sequence ID" value="BAZ84252.1"/>
    <property type="molecule type" value="Genomic_DNA"/>
</dbReference>
<evidence type="ECO:0000313" key="6">
    <source>
        <dbReference type="EMBL" id="BAZ85022.1"/>
    </source>
</evidence>
<dbReference type="KEGG" id="dcm:NIES806_04560"/>
<dbReference type="EMBL" id="AP018316">
    <property type="protein sequence ID" value="BAZ88003.1"/>
    <property type="molecule type" value="Genomic_DNA"/>
</dbReference>
<dbReference type="EMBL" id="AP018316">
    <property type="protein sequence ID" value="BAZ85968.1"/>
    <property type="molecule type" value="Genomic_DNA"/>
</dbReference>
<dbReference type="EMBL" id="AP018316">
    <property type="protein sequence ID" value="BAZ85640.1"/>
    <property type="molecule type" value="Genomic_DNA"/>
</dbReference>
<organism evidence="4 16">
    <name type="scientific">Dolichospermum compactum NIES-806</name>
    <dbReference type="NCBI Taxonomy" id="1973481"/>
    <lineage>
        <taxon>Bacteria</taxon>
        <taxon>Bacillati</taxon>
        <taxon>Cyanobacteriota</taxon>
        <taxon>Cyanophyceae</taxon>
        <taxon>Nostocales</taxon>
        <taxon>Aphanizomenonaceae</taxon>
        <taxon>Dolichospermum</taxon>
        <taxon>Dolichospermum compactum</taxon>
    </lineage>
</organism>
<reference evidence="4 16" key="1">
    <citation type="submission" date="2017-06" db="EMBL/GenBank/DDBJ databases">
        <title>Genome sequencing of cyanobaciteial culture collection at National Institute for Environmental Studies (NIES).</title>
        <authorList>
            <person name="Hirose Y."/>
            <person name="Shimura Y."/>
            <person name="Fujisawa T."/>
            <person name="Nakamura Y."/>
            <person name="Kawachi M."/>
        </authorList>
    </citation>
    <scope>NUCLEOTIDE SEQUENCE [LARGE SCALE GENOMIC DNA]</scope>
    <source>
        <strain evidence="4 16">NIES-806</strain>
    </source>
</reference>
<dbReference type="PANTHER" id="PTHR33258:SF1">
    <property type="entry name" value="TRANSPOSASE INSL FOR INSERTION SEQUENCE ELEMENT IS186A-RELATED"/>
    <property type="match status" value="1"/>
</dbReference>
<gene>
    <name evidence="2" type="ORF">NIES806_02740</name>
    <name evidence="3" type="ORF">NIES806_04360</name>
    <name evidence="4" type="ORF">NIES806_04560</name>
    <name evidence="5" type="ORF">NIES806_05480</name>
    <name evidence="6" type="ORF">NIES806_12220</name>
    <name evidence="7" type="ORF">NIES806_14130</name>
    <name evidence="8" type="ORF">NIES806_18270</name>
    <name evidence="9" type="ORF">NIES806_18440</name>
    <name evidence="10" type="ORF">NIES806_20560</name>
    <name evidence="11" type="ORF">NIES806_21730</name>
    <name evidence="12" type="ORF">NIES806_36450</name>
    <name evidence="13" type="ORF">NIES806_38750</name>
    <name evidence="14" type="ORF">NIES806_42370</name>
    <name evidence="15" type="ORF">NIES806_44710</name>
</gene>
<proteinExistence type="predicted"/>
<dbReference type="KEGG" id="dcm:NIES806_18270"/>
<dbReference type="Proteomes" id="UP000218702">
    <property type="component" value="Chromosome"/>
</dbReference>